<sequence>MNLNKEVIPGRDELMFPLFFISKKIKILQLLQTVELQKYMYKFAQR</sequence>
<dbReference type="STRING" id="385682.SAMN05444380_12549"/>
<reference evidence="1 2" key="1">
    <citation type="submission" date="2016-10" db="EMBL/GenBank/DDBJ databases">
        <authorList>
            <person name="de Groot N.N."/>
        </authorList>
    </citation>
    <scope>NUCLEOTIDE SEQUENCE [LARGE SCALE GENOMIC DNA]</scope>
    <source>
        <strain evidence="1 2">DSM 19012</strain>
    </source>
</reference>
<proteinExistence type="predicted"/>
<accession>A0A1I2F172</accession>
<dbReference type="EMBL" id="FONA01000025">
    <property type="protein sequence ID" value="SFE98406.1"/>
    <property type="molecule type" value="Genomic_DNA"/>
</dbReference>
<organism evidence="1 2">
    <name type="scientific">Thermophagus xiamenensis</name>
    <dbReference type="NCBI Taxonomy" id="385682"/>
    <lineage>
        <taxon>Bacteria</taxon>
        <taxon>Pseudomonadati</taxon>
        <taxon>Bacteroidota</taxon>
        <taxon>Bacteroidia</taxon>
        <taxon>Marinilabiliales</taxon>
        <taxon>Marinilabiliaceae</taxon>
        <taxon>Thermophagus</taxon>
    </lineage>
</organism>
<name>A0A1I2F172_9BACT</name>
<evidence type="ECO:0000313" key="2">
    <source>
        <dbReference type="Proteomes" id="UP000181976"/>
    </source>
</evidence>
<gene>
    <name evidence="1" type="ORF">SAMN05444380_12549</name>
</gene>
<dbReference type="Proteomes" id="UP000181976">
    <property type="component" value="Unassembled WGS sequence"/>
</dbReference>
<evidence type="ECO:0000313" key="1">
    <source>
        <dbReference type="EMBL" id="SFE98406.1"/>
    </source>
</evidence>
<keyword evidence="2" id="KW-1185">Reference proteome</keyword>
<protein>
    <submittedName>
        <fullName evidence="1">Uncharacterized protein</fullName>
    </submittedName>
</protein>
<dbReference type="InParanoid" id="A0A1I2F172"/>
<dbReference type="AlphaFoldDB" id="A0A1I2F172"/>